<comment type="caution">
    <text evidence="2">The sequence shown here is derived from an EMBL/GenBank/DDBJ whole genome shotgun (WGS) entry which is preliminary data.</text>
</comment>
<feature type="domain" description="HTH cro/C1-type" evidence="1">
    <location>
        <begin position="58"/>
        <end position="82"/>
    </location>
</feature>
<organism evidence="2 3">
    <name type="scientific">Hamadaea flava</name>
    <dbReference type="NCBI Taxonomy" id="1742688"/>
    <lineage>
        <taxon>Bacteria</taxon>
        <taxon>Bacillati</taxon>
        <taxon>Actinomycetota</taxon>
        <taxon>Actinomycetes</taxon>
        <taxon>Micromonosporales</taxon>
        <taxon>Micromonosporaceae</taxon>
        <taxon>Hamadaea</taxon>
    </lineage>
</organism>
<dbReference type="Gene3D" id="1.10.260.40">
    <property type="entry name" value="lambda repressor-like DNA-binding domains"/>
    <property type="match status" value="1"/>
</dbReference>
<gene>
    <name evidence="2" type="ORF">ACFOZ4_11130</name>
</gene>
<evidence type="ECO:0000313" key="3">
    <source>
        <dbReference type="Proteomes" id="UP001595816"/>
    </source>
</evidence>
<dbReference type="Proteomes" id="UP001595816">
    <property type="component" value="Unassembled WGS sequence"/>
</dbReference>
<evidence type="ECO:0000313" key="2">
    <source>
        <dbReference type="EMBL" id="MFC4131156.1"/>
    </source>
</evidence>
<evidence type="ECO:0000259" key="1">
    <source>
        <dbReference type="PROSITE" id="PS50943"/>
    </source>
</evidence>
<protein>
    <submittedName>
        <fullName evidence="2">Helix-turn-helix domain-containing protein</fullName>
    </submittedName>
</protein>
<dbReference type="RefSeq" id="WP_253754419.1">
    <property type="nucleotide sequence ID" value="NZ_JAMZDZ010000001.1"/>
</dbReference>
<dbReference type="PROSITE" id="PS50943">
    <property type="entry name" value="HTH_CROC1"/>
    <property type="match status" value="1"/>
</dbReference>
<reference evidence="3" key="1">
    <citation type="journal article" date="2019" name="Int. J. Syst. Evol. Microbiol.">
        <title>The Global Catalogue of Microorganisms (GCM) 10K type strain sequencing project: providing services to taxonomists for standard genome sequencing and annotation.</title>
        <authorList>
            <consortium name="The Broad Institute Genomics Platform"/>
            <consortium name="The Broad Institute Genome Sequencing Center for Infectious Disease"/>
            <person name="Wu L."/>
            <person name="Ma J."/>
        </authorList>
    </citation>
    <scope>NUCLEOTIDE SEQUENCE [LARGE SCALE GENOMIC DNA]</scope>
    <source>
        <strain evidence="3">CGMCC 4.7289</strain>
    </source>
</reference>
<dbReference type="Pfam" id="PF01381">
    <property type="entry name" value="HTH_3"/>
    <property type="match status" value="1"/>
</dbReference>
<dbReference type="EMBL" id="JBHSAY010000006">
    <property type="protein sequence ID" value="MFC4131156.1"/>
    <property type="molecule type" value="Genomic_DNA"/>
</dbReference>
<sequence length="148" mass="16552">MDIPTADPDRFAQRLNRLRQRFRPLQRDAAMTAKEVCDLVAQVTGTRISETHVKYLTSGQRQPSLKVADQLAKAFGVTAGYFTEPDWSPVVAGVEADLDRLELLRKMREANVTVMAARMKDLSTAELSVFADFISAELHRRGNQDTAT</sequence>
<proteinExistence type="predicted"/>
<dbReference type="CDD" id="cd00093">
    <property type="entry name" value="HTH_XRE"/>
    <property type="match status" value="1"/>
</dbReference>
<dbReference type="SUPFAM" id="SSF47413">
    <property type="entry name" value="lambda repressor-like DNA-binding domains"/>
    <property type="match status" value="1"/>
</dbReference>
<accession>A0ABV8LJK9</accession>
<keyword evidence="3" id="KW-1185">Reference proteome</keyword>
<dbReference type="InterPro" id="IPR001387">
    <property type="entry name" value="Cro/C1-type_HTH"/>
</dbReference>
<name>A0ABV8LJK9_9ACTN</name>
<dbReference type="InterPro" id="IPR010982">
    <property type="entry name" value="Lambda_DNA-bd_dom_sf"/>
</dbReference>